<evidence type="ECO:0000259" key="5">
    <source>
        <dbReference type="PROSITE" id="PS50181"/>
    </source>
</evidence>
<dbReference type="InterPro" id="IPR019775">
    <property type="entry name" value="WD40_repeat_CS"/>
</dbReference>
<dbReference type="InterPro" id="IPR036047">
    <property type="entry name" value="F-box-like_dom_sf"/>
</dbReference>
<evidence type="ECO:0000256" key="3">
    <source>
        <dbReference type="PROSITE-ProRule" id="PRU00221"/>
    </source>
</evidence>
<dbReference type="SUPFAM" id="SSF81383">
    <property type="entry name" value="F-box domain"/>
    <property type="match status" value="1"/>
</dbReference>
<feature type="region of interest" description="Disordered" evidence="4">
    <location>
        <begin position="136"/>
        <end position="180"/>
    </location>
</feature>
<dbReference type="Pfam" id="PF00400">
    <property type="entry name" value="WD40"/>
    <property type="match status" value="2"/>
</dbReference>
<evidence type="ECO:0000313" key="7">
    <source>
        <dbReference type="Proteomes" id="UP000002630"/>
    </source>
</evidence>
<protein>
    <recommendedName>
        <fullName evidence="5">F-box domain-containing protein</fullName>
    </recommendedName>
</protein>
<evidence type="ECO:0000313" key="6">
    <source>
        <dbReference type="EMBL" id="CBJ32999.1"/>
    </source>
</evidence>
<feature type="compositionally biased region" description="Gly residues" evidence="4">
    <location>
        <begin position="317"/>
        <end position="329"/>
    </location>
</feature>
<dbReference type="PANTHER" id="PTHR22847">
    <property type="entry name" value="WD40 REPEAT PROTEIN"/>
    <property type="match status" value="1"/>
</dbReference>
<dbReference type="AlphaFoldDB" id="D7G0H0"/>
<dbReference type="EMBL" id="FN649760">
    <property type="protein sequence ID" value="CBJ32999.1"/>
    <property type="molecule type" value="Genomic_DNA"/>
</dbReference>
<feature type="region of interest" description="Disordered" evidence="4">
    <location>
        <begin position="1"/>
        <end position="37"/>
    </location>
</feature>
<keyword evidence="1 3" id="KW-0853">WD repeat</keyword>
<keyword evidence="2" id="KW-0677">Repeat</keyword>
<dbReference type="SUPFAM" id="SSF50978">
    <property type="entry name" value="WD40 repeat-like"/>
    <property type="match status" value="2"/>
</dbReference>
<sequence length="730" mass="75453">MGTMRMDRDPLQDVCGSDNSSSAYGNKSGVDESEKMAGGCPAAAAAEAGEGDGAIGGQGRMLLALPDAMLSEILGNLDVKGLGRAGCACRGLRDTADDERLWVSLWEGPLPGGFLRGEKAAHVALWLLAKGEVEQTRVAVSEPSSPTRTASRRRVGEATATGGGRDQGHGGARGEEGPAGGGAVAVAAGFPVHISCMAINGAVIATAAGPEITVWDMEGASAPRARFKVSGHGSVTCLLLRSGTLLAGDNSGYLRSYDVSVPGGGRPLHEIRAHADRVTAIDSFTLPVGNTAAADSPVAEQPGGGSGGCYRSPAAEGEGGAWGRGGGQRGRWDQGHGWGEGWQEEESESGEGAQPLLPQRHLYGNSGASSYSPPPHASWGAAGEGAGSRQQHGIGGGTGALGESPASAADLGVEFNRLRRGSSHGGGTGEPLSRLGKRQGYAGRGQAYEPAGAAVGGGTRMQGRGRGIDRAGWAFDDGNNHGAPNAWSEEKGGEENDPFVGQRPDDGKGGAGGEQREVLLFTASDDGTAKAWDARSGRFVCLYAGHTRGVTCLQATLTESYGPVLVTGGGDSAVIVWELTTGRCLEKLETGAGLVINPGGPGPRVGCLQAYRDTIVVGEDRHVSVWSLRKGQRPRLARARFCEHQRPIRRLDMVGPWIVTCSGDYVIRLWDSRTGLCVRELETKSGAAITSFRLSGLCLLTTSLFDTSVLMTSFSQRRGSEGKGSAKICD</sequence>
<dbReference type="InterPro" id="IPR036322">
    <property type="entry name" value="WD40_repeat_dom_sf"/>
</dbReference>
<dbReference type="OrthoDB" id="538223at2759"/>
<evidence type="ECO:0000256" key="2">
    <source>
        <dbReference type="ARBA" id="ARBA00022737"/>
    </source>
</evidence>
<evidence type="ECO:0000256" key="4">
    <source>
        <dbReference type="SAM" id="MobiDB-lite"/>
    </source>
</evidence>
<feature type="compositionally biased region" description="Basic and acidic residues" evidence="4">
    <location>
        <begin position="1"/>
        <end position="11"/>
    </location>
</feature>
<feature type="domain" description="F-box" evidence="5">
    <location>
        <begin position="59"/>
        <end position="105"/>
    </location>
</feature>
<feature type="compositionally biased region" description="Basic and acidic residues" evidence="4">
    <location>
        <begin position="166"/>
        <end position="176"/>
    </location>
</feature>
<dbReference type="SMART" id="SM00320">
    <property type="entry name" value="WD40"/>
    <property type="match status" value="4"/>
</dbReference>
<dbReference type="Gene3D" id="2.130.10.10">
    <property type="entry name" value="YVTN repeat-like/Quinoprotein amine dehydrogenase"/>
    <property type="match status" value="2"/>
</dbReference>
<dbReference type="SMART" id="SM00256">
    <property type="entry name" value="FBOX"/>
    <property type="match status" value="1"/>
</dbReference>
<dbReference type="Gene3D" id="1.20.1280.50">
    <property type="match status" value="1"/>
</dbReference>
<feature type="region of interest" description="Disordered" evidence="4">
    <location>
        <begin position="293"/>
        <end position="405"/>
    </location>
</feature>
<feature type="repeat" description="WD" evidence="3">
    <location>
        <begin position="543"/>
        <end position="587"/>
    </location>
</feature>
<keyword evidence="7" id="KW-1185">Reference proteome</keyword>
<dbReference type="InterPro" id="IPR015943">
    <property type="entry name" value="WD40/YVTN_repeat-like_dom_sf"/>
</dbReference>
<feature type="region of interest" description="Disordered" evidence="4">
    <location>
        <begin position="418"/>
        <end position="513"/>
    </location>
</feature>
<dbReference type="GO" id="GO:1990234">
    <property type="term" value="C:transferase complex"/>
    <property type="evidence" value="ECO:0007669"/>
    <property type="project" value="UniProtKB-ARBA"/>
</dbReference>
<accession>D7G0H0</accession>
<dbReference type="PROSITE" id="PS00678">
    <property type="entry name" value="WD_REPEATS_1"/>
    <property type="match status" value="1"/>
</dbReference>
<dbReference type="Pfam" id="PF12937">
    <property type="entry name" value="F-box-like"/>
    <property type="match status" value="1"/>
</dbReference>
<dbReference type="PANTHER" id="PTHR22847:SF637">
    <property type="entry name" value="WD REPEAT DOMAIN 5B"/>
    <property type="match status" value="1"/>
</dbReference>
<proteinExistence type="predicted"/>
<dbReference type="InterPro" id="IPR001680">
    <property type="entry name" value="WD40_rpt"/>
</dbReference>
<dbReference type="Proteomes" id="UP000002630">
    <property type="component" value="Unassembled WGS sequence"/>
</dbReference>
<name>D7G0H0_ECTSI</name>
<evidence type="ECO:0000256" key="1">
    <source>
        <dbReference type="ARBA" id="ARBA00022574"/>
    </source>
</evidence>
<dbReference type="PROSITE" id="PS50082">
    <property type="entry name" value="WD_REPEATS_2"/>
    <property type="match status" value="1"/>
</dbReference>
<dbReference type="STRING" id="2880.D7G0H0"/>
<dbReference type="eggNOG" id="KOG0281">
    <property type="taxonomic scope" value="Eukaryota"/>
</dbReference>
<dbReference type="PROSITE" id="PS50294">
    <property type="entry name" value="WD_REPEATS_REGION"/>
    <property type="match status" value="1"/>
</dbReference>
<dbReference type="InterPro" id="IPR001810">
    <property type="entry name" value="F-box_dom"/>
</dbReference>
<reference evidence="6 7" key="1">
    <citation type="journal article" date="2010" name="Nature">
        <title>The Ectocarpus genome and the independent evolution of multicellularity in brown algae.</title>
        <authorList>
            <person name="Cock J.M."/>
            <person name="Sterck L."/>
            <person name="Rouze P."/>
            <person name="Scornet D."/>
            <person name="Allen A.E."/>
            <person name="Amoutzias G."/>
            <person name="Anthouard V."/>
            <person name="Artiguenave F."/>
            <person name="Aury J.M."/>
            <person name="Badger J.H."/>
            <person name="Beszteri B."/>
            <person name="Billiau K."/>
            <person name="Bonnet E."/>
            <person name="Bothwell J.H."/>
            <person name="Bowler C."/>
            <person name="Boyen C."/>
            <person name="Brownlee C."/>
            <person name="Carrano C.J."/>
            <person name="Charrier B."/>
            <person name="Cho G.Y."/>
            <person name="Coelho S.M."/>
            <person name="Collen J."/>
            <person name="Corre E."/>
            <person name="Da Silva C."/>
            <person name="Delage L."/>
            <person name="Delaroque N."/>
            <person name="Dittami S.M."/>
            <person name="Doulbeau S."/>
            <person name="Elias M."/>
            <person name="Farnham G."/>
            <person name="Gachon C.M."/>
            <person name="Gschloessl B."/>
            <person name="Heesch S."/>
            <person name="Jabbari K."/>
            <person name="Jubin C."/>
            <person name="Kawai H."/>
            <person name="Kimura K."/>
            <person name="Kloareg B."/>
            <person name="Kupper F.C."/>
            <person name="Lang D."/>
            <person name="Le Bail A."/>
            <person name="Leblanc C."/>
            <person name="Lerouge P."/>
            <person name="Lohr M."/>
            <person name="Lopez P.J."/>
            <person name="Martens C."/>
            <person name="Maumus F."/>
            <person name="Michel G."/>
            <person name="Miranda-Saavedra D."/>
            <person name="Morales J."/>
            <person name="Moreau H."/>
            <person name="Motomura T."/>
            <person name="Nagasato C."/>
            <person name="Napoli C.A."/>
            <person name="Nelson D.R."/>
            <person name="Nyvall-Collen P."/>
            <person name="Peters A.F."/>
            <person name="Pommier C."/>
            <person name="Potin P."/>
            <person name="Poulain J."/>
            <person name="Quesneville H."/>
            <person name="Read B."/>
            <person name="Rensing S.A."/>
            <person name="Ritter A."/>
            <person name="Rousvoal S."/>
            <person name="Samanta M."/>
            <person name="Samson G."/>
            <person name="Schroeder D.C."/>
            <person name="Segurens B."/>
            <person name="Strittmatter M."/>
            <person name="Tonon T."/>
            <person name="Tregear J.W."/>
            <person name="Valentin K."/>
            <person name="von Dassow P."/>
            <person name="Yamagishi T."/>
            <person name="Van de Peer Y."/>
            <person name="Wincker P."/>
        </authorList>
    </citation>
    <scope>NUCLEOTIDE SEQUENCE [LARGE SCALE GENOMIC DNA]</scope>
    <source>
        <strain evidence="7">Ec32 / CCAP1310/4</strain>
    </source>
</reference>
<dbReference type="PROSITE" id="PS50181">
    <property type="entry name" value="FBOX"/>
    <property type="match status" value="1"/>
</dbReference>
<gene>
    <name evidence="6" type="ORF">Esi_0402_0007</name>
</gene>
<organism evidence="6 7">
    <name type="scientific">Ectocarpus siliculosus</name>
    <name type="common">Brown alga</name>
    <name type="synonym">Conferva siliculosa</name>
    <dbReference type="NCBI Taxonomy" id="2880"/>
    <lineage>
        <taxon>Eukaryota</taxon>
        <taxon>Sar</taxon>
        <taxon>Stramenopiles</taxon>
        <taxon>Ochrophyta</taxon>
        <taxon>PX clade</taxon>
        <taxon>Phaeophyceae</taxon>
        <taxon>Ectocarpales</taxon>
        <taxon>Ectocarpaceae</taxon>
        <taxon>Ectocarpus</taxon>
    </lineage>
</organism>
<dbReference type="InParanoid" id="D7G0H0"/>